<accession>A0AAV7RYG3</accession>
<comment type="caution">
    <text evidence="2">The sequence shown here is derived from an EMBL/GenBank/DDBJ whole genome shotgun (WGS) entry which is preliminary data.</text>
</comment>
<evidence type="ECO:0000256" key="1">
    <source>
        <dbReference type="SAM" id="MobiDB-lite"/>
    </source>
</evidence>
<dbReference type="Proteomes" id="UP001066276">
    <property type="component" value="Chromosome 5"/>
</dbReference>
<keyword evidence="3" id="KW-1185">Reference proteome</keyword>
<protein>
    <submittedName>
        <fullName evidence="2">Uncharacterized protein</fullName>
    </submittedName>
</protein>
<proteinExistence type="predicted"/>
<dbReference type="AlphaFoldDB" id="A0AAV7RYG3"/>
<feature type="region of interest" description="Disordered" evidence="1">
    <location>
        <begin position="90"/>
        <end position="218"/>
    </location>
</feature>
<feature type="compositionally biased region" description="Basic and acidic residues" evidence="1">
    <location>
        <begin position="10"/>
        <end position="23"/>
    </location>
</feature>
<evidence type="ECO:0000313" key="2">
    <source>
        <dbReference type="EMBL" id="KAJ1157020.1"/>
    </source>
</evidence>
<feature type="compositionally biased region" description="Basic and acidic residues" evidence="1">
    <location>
        <begin position="206"/>
        <end position="217"/>
    </location>
</feature>
<dbReference type="EMBL" id="JANPWB010000009">
    <property type="protein sequence ID" value="KAJ1157020.1"/>
    <property type="molecule type" value="Genomic_DNA"/>
</dbReference>
<feature type="compositionally biased region" description="Basic and acidic residues" evidence="1">
    <location>
        <begin position="90"/>
        <end position="113"/>
    </location>
</feature>
<feature type="compositionally biased region" description="Basic and acidic residues" evidence="1">
    <location>
        <begin position="160"/>
        <end position="176"/>
    </location>
</feature>
<organism evidence="2 3">
    <name type="scientific">Pleurodeles waltl</name>
    <name type="common">Iberian ribbed newt</name>
    <dbReference type="NCBI Taxonomy" id="8319"/>
    <lineage>
        <taxon>Eukaryota</taxon>
        <taxon>Metazoa</taxon>
        <taxon>Chordata</taxon>
        <taxon>Craniata</taxon>
        <taxon>Vertebrata</taxon>
        <taxon>Euteleostomi</taxon>
        <taxon>Amphibia</taxon>
        <taxon>Batrachia</taxon>
        <taxon>Caudata</taxon>
        <taxon>Salamandroidea</taxon>
        <taxon>Salamandridae</taxon>
        <taxon>Pleurodelinae</taxon>
        <taxon>Pleurodeles</taxon>
    </lineage>
</organism>
<evidence type="ECO:0000313" key="3">
    <source>
        <dbReference type="Proteomes" id="UP001066276"/>
    </source>
</evidence>
<gene>
    <name evidence="2" type="ORF">NDU88_009736</name>
</gene>
<reference evidence="2" key="1">
    <citation type="journal article" date="2022" name="bioRxiv">
        <title>Sequencing and chromosome-scale assembly of the giantPleurodeles waltlgenome.</title>
        <authorList>
            <person name="Brown T."/>
            <person name="Elewa A."/>
            <person name="Iarovenko S."/>
            <person name="Subramanian E."/>
            <person name="Araus A.J."/>
            <person name="Petzold A."/>
            <person name="Susuki M."/>
            <person name="Suzuki K.-i.T."/>
            <person name="Hayashi T."/>
            <person name="Toyoda A."/>
            <person name="Oliveira C."/>
            <person name="Osipova E."/>
            <person name="Leigh N.D."/>
            <person name="Simon A."/>
            <person name="Yun M.H."/>
        </authorList>
    </citation>
    <scope>NUCLEOTIDE SEQUENCE</scope>
    <source>
        <strain evidence="2">20211129_DDA</strain>
        <tissue evidence="2">Liver</tissue>
    </source>
</reference>
<sequence>MAPDAQLGTKEIKGQWRPKECKHPTRTNPCQFETQMRWRTAVVRRSNPIEVEDAQRADVGYSRLRFFKGKLRFYGHAILGIECWRSLSVKEKPSGADPERKKLAERTREEKNRRTAGVSGERNPTETTSPHSPNPGRRSPAPGSRHLGPATLQGKRGQARKTEQEHTLEMWGKEIPYDSGEIVSQRPKTQLSKRQKRTQRQQYSVKDYEVSKKDPGDTGKVYTVAGDFRQRQRDDSSLKNAWQQALRHEEPVVGPKFLIQNHLLYRIPQSNDDRQK</sequence>
<name>A0AAV7RYG3_PLEWA</name>
<feature type="region of interest" description="Disordered" evidence="1">
    <location>
        <begin position="1"/>
        <end position="28"/>
    </location>
</feature>